<keyword evidence="1" id="KW-1133">Transmembrane helix</keyword>
<keyword evidence="1" id="KW-0472">Membrane</keyword>
<organism evidence="3 4">
    <name type="scientific">Microcella alkalica</name>
    <dbReference type="NCBI Taxonomy" id="355930"/>
    <lineage>
        <taxon>Bacteria</taxon>
        <taxon>Bacillati</taxon>
        <taxon>Actinomycetota</taxon>
        <taxon>Actinomycetes</taxon>
        <taxon>Micrococcales</taxon>
        <taxon>Microbacteriaceae</taxon>
        <taxon>Microcella</taxon>
    </lineage>
</organism>
<evidence type="ECO:0008006" key="5">
    <source>
        <dbReference type="Google" id="ProtNLM"/>
    </source>
</evidence>
<dbReference type="EMBL" id="JACGWX010000005">
    <property type="protein sequence ID" value="MBA8848326.1"/>
    <property type="molecule type" value="Genomic_DNA"/>
</dbReference>
<proteinExistence type="predicted"/>
<dbReference type="RefSeq" id="WP_182491139.1">
    <property type="nucleotide sequence ID" value="NZ_BAAAOV010000008.1"/>
</dbReference>
<dbReference type="Proteomes" id="UP000585905">
    <property type="component" value="Unassembled WGS sequence"/>
</dbReference>
<keyword evidence="2" id="KW-0732">Signal</keyword>
<keyword evidence="4" id="KW-1185">Reference proteome</keyword>
<comment type="caution">
    <text evidence="3">The sequence shown here is derived from an EMBL/GenBank/DDBJ whole genome shotgun (WGS) entry which is preliminary data.</text>
</comment>
<evidence type="ECO:0000256" key="2">
    <source>
        <dbReference type="SAM" id="SignalP"/>
    </source>
</evidence>
<feature type="chain" id="PRO_5038481707" description="Neocarzinostatin family protein" evidence="2">
    <location>
        <begin position="25"/>
        <end position="192"/>
    </location>
</feature>
<evidence type="ECO:0000313" key="3">
    <source>
        <dbReference type="EMBL" id="MBA8848326.1"/>
    </source>
</evidence>
<protein>
    <recommendedName>
        <fullName evidence="5">Neocarzinostatin family protein</fullName>
    </recommendedName>
</protein>
<feature type="transmembrane region" description="Helical" evidence="1">
    <location>
        <begin position="162"/>
        <end position="184"/>
    </location>
</feature>
<feature type="signal peptide" evidence="2">
    <location>
        <begin position="1"/>
        <end position="24"/>
    </location>
</feature>
<dbReference type="AlphaFoldDB" id="A0A839EAR8"/>
<gene>
    <name evidence="3" type="ORF">FHX53_001930</name>
</gene>
<name>A0A839EAR8_9MICO</name>
<accession>A0A839EAR8</accession>
<evidence type="ECO:0000256" key="1">
    <source>
        <dbReference type="SAM" id="Phobius"/>
    </source>
</evidence>
<evidence type="ECO:0000313" key="4">
    <source>
        <dbReference type="Proteomes" id="UP000585905"/>
    </source>
</evidence>
<keyword evidence="1" id="KW-0812">Transmembrane</keyword>
<sequence>MLRTHALRLGLVTAALSTSLVLVASPGVAADALRITTPVAGTVVSGELYIAGTIAGDGEHELTIQLAPQQLGECGTAVASTSTTVTASRGFSALVDTLTVADGTYCLVAIADRGRLSDVQADIRIDNAILRGFIQLPTESLPDPTDGASAIEAAVPAESGPFIAVVAFALAGILAVGVAVYGIASGRRPMRP</sequence>
<reference evidence="3 4" key="1">
    <citation type="submission" date="2020-07" db="EMBL/GenBank/DDBJ databases">
        <title>Sequencing the genomes of 1000 actinobacteria strains.</title>
        <authorList>
            <person name="Klenk H.-P."/>
        </authorList>
    </citation>
    <scope>NUCLEOTIDE SEQUENCE [LARGE SCALE GENOMIC DNA]</scope>
    <source>
        <strain evidence="3 4">DSM 19663</strain>
    </source>
</reference>